<accession>G4U0B6</accession>
<keyword evidence="2" id="KW-1185">Reference proteome</keyword>
<proteinExistence type="predicted"/>
<dbReference type="EMBL" id="CAFZ01001183">
    <property type="protein sequence ID" value="CCA77009.1"/>
    <property type="molecule type" value="Genomic_DNA"/>
</dbReference>
<dbReference type="Proteomes" id="UP000007148">
    <property type="component" value="Unassembled WGS sequence"/>
</dbReference>
<protein>
    <submittedName>
        <fullName evidence="1">Uncharacterized protein</fullName>
    </submittedName>
</protein>
<reference evidence="1 2" key="1">
    <citation type="journal article" date="2011" name="PLoS Pathog.">
        <title>Endophytic Life Strategies Decoded by Genome and Transcriptome Analyses of the Mutualistic Root Symbiont Piriformospora indica.</title>
        <authorList>
            <person name="Zuccaro A."/>
            <person name="Lahrmann U."/>
            <person name="Guldener U."/>
            <person name="Langen G."/>
            <person name="Pfiffi S."/>
            <person name="Biedenkopf D."/>
            <person name="Wong P."/>
            <person name="Samans B."/>
            <person name="Grimm C."/>
            <person name="Basiewicz M."/>
            <person name="Murat C."/>
            <person name="Martin F."/>
            <person name="Kogel K.H."/>
        </authorList>
    </citation>
    <scope>NUCLEOTIDE SEQUENCE [LARGE SCALE GENOMIC DNA]</scope>
    <source>
        <strain evidence="1 2">DSM 11827</strain>
    </source>
</reference>
<dbReference type="AlphaFoldDB" id="G4U0B6"/>
<gene>
    <name evidence="1" type="ORF">PIIN_10994</name>
</gene>
<comment type="caution">
    <text evidence="1">The sequence shown here is derived from an EMBL/GenBank/DDBJ whole genome shotgun (WGS) entry which is preliminary data.</text>
</comment>
<evidence type="ECO:0000313" key="1">
    <source>
        <dbReference type="EMBL" id="CCA77009.1"/>
    </source>
</evidence>
<evidence type="ECO:0000313" key="2">
    <source>
        <dbReference type="Proteomes" id="UP000007148"/>
    </source>
</evidence>
<feature type="non-terminal residue" evidence="1">
    <location>
        <position position="145"/>
    </location>
</feature>
<dbReference type="InParanoid" id="G4U0B6"/>
<organism evidence="1 2">
    <name type="scientific">Serendipita indica (strain DSM 11827)</name>
    <name type="common">Root endophyte fungus</name>
    <name type="synonym">Piriformospora indica</name>
    <dbReference type="NCBI Taxonomy" id="1109443"/>
    <lineage>
        <taxon>Eukaryota</taxon>
        <taxon>Fungi</taxon>
        <taxon>Dikarya</taxon>
        <taxon>Basidiomycota</taxon>
        <taxon>Agaricomycotina</taxon>
        <taxon>Agaricomycetes</taxon>
        <taxon>Sebacinales</taxon>
        <taxon>Serendipitaceae</taxon>
        <taxon>Serendipita</taxon>
    </lineage>
</organism>
<dbReference type="HOGENOM" id="CLU_1791504_0_0_1"/>
<sequence>SYNVPSELHRNNKHCPIRVCRSLPLDDCTNGSSSLVSSFLAKCIYLERILSSRRERWCFAAYLERLKEHTSVPNTAVVSEGLLGSPDAFYEEWKTLPTLHHVETFDDGAFVLMLVLPSSLPTRPLVQDPLTIDDTMGSQHCSSEW</sequence>
<name>G4U0B6_SERID</name>